<evidence type="ECO:0000313" key="3">
    <source>
        <dbReference type="Proteomes" id="UP000822688"/>
    </source>
</evidence>
<evidence type="ECO:0000256" key="1">
    <source>
        <dbReference type="SAM" id="MobiDB-lite"/>
    </source>
</evidence>
<name>A0A8T0GQI0_CERPU</name>
<keyword evidence="3" id="KW-1185">Reference proteome</keyword>
<dbReference type="AlphaFoldDB" id="A0A8T0GQI0"/>
<feature type="compositionally biased region" description="Polar residues" evidence="1">
    <location>
        <begin position="368"/>
        <end position="382"/>
    </location>
</feature>
<feature type="region of interest" description="Disordered" evidence="1">
    <location>
        <begin position="366"/>
        <end position="409"/>
    </location>
</feature>
<accession>A0A8T0GQI0</accession>
<feature type="compositionally biased region" description="Basic and acidic residues" evidence="1">
    <location>
        <begin position="384"/>
        <end position="397"/>
    </location>
</feature>
<proteinExistence type="predicted"/>
<dbReference type="EMBL" id="CM026431">
    <property type="protein sequence ID" value="KAG0560464.1"/>
    <property type="molecule type" value="Genomic_DNA"/>
</dbReference>
<comment type="caution">
    <text evidence="2">The sequence shown here is derived from an EMBL/GenBank/DDBJ whole genome shotgun (WGS) entry which is preliminary data.</text>
</comment>
<reference evidence="2" key="1">
    <citation type="submission" date="2020-06" db="EMBL/GenBank/DDBJ databases">
        <title>WGS assembly of Ceratodon purpureus strain R40.</title>
        <authorList>
            <person name="Carey S.B."/>
            <person name="Jenkins J."/>
            <person name="Shu S."/>
            <person name="Lovell J.T."/>
            <person name="Sreedasyam A."/>
            <person name="Maumus F."/>
            <person name="Tiley G.P."/>
            <person name="Fernandez-Pozo N."/>
            <person name="Barry K."/>
            <person name="Chen C."/>
            <person name="Wang M."/>
            <person name="Lipzen A."/>
            <person name="Daum C."/>
            <person name="Saski C.A."/>
            <person name="Payton A.C."/>
            <person name="Mcbreen J.C."/>
            <person name="Conrad R.E."/>
            <person name="Kollar L.M."/>
            <person name="Olsson S."/>
            <person name="Huttunen S."/>
            <person name="Landis J.B."/>
            <person name="Wickett N.J."/>
            <person name="Johnson M.G."/>
            <person name="Rensing S.A."/>
            <person name="Grimwood J."/>
            <person name="Schmutz J."/>
            <person name="Mcdaniel S.F."/>
        </authorList>
    </citation>
    <scope>NUCLEOTIDE SEQUENCE</scope>
    <source>
        <strain evidence="2">R40</strain>
    </source>
</reference>
<dbReference type="Proteomes" id="UP000822688">
    <property type="component" value="Chromosome 10"/>
</dbReference>
<gene>
    <name evidence="2" type="ORF">KC19_10G181900</name>
</gene>
<protein>
    <submittedName>
        <fullName evidence="2">Uncharacterized protein</fullName>
    </submittedName>
</protein>
<organism evidence="2 3">
    <name type="scientific">Ceratodon purpureus</name>
    <name type="common">Fire moss</name>
    <name type="synonym">Dicranum purpureum</name>
    <dbReference type="NCBI Taxonomy" id="3225"/>
    <lineage>
        <taxon>Eukaryota</taxon>
        <taxon>Viridiplantae</taxon>
        <taxon>Streptophyta</taxon>
        <taxon>Embryophyta</taxon>
        <taxon>Bryophyta</taxon>
        <taxon>Bryophytina</taxon>
        <taxon>Bryopsida</taxon>
        <taxon>Dicranidae</taxon>
        <taxon>Pseudoditrichales</taxon>
        <taxon>Ditrichaceae</taxon>
        <taxon>Ceratodon</taxon>
    </lineage>
</organism>
<sequence>MAAAVASSPEIESHIYGGSQSLHPEVTSAYTGNGFVTRPYSGNGFVTRPYSSGGFVTSLGNQGREIYSGQQTLSAASSGQQQSAYLSGQASGLQGISAASLGHQTSGLQGISAASLGHQTSGLQGISVSSLGHQTTGLQGISGASFGHQTTGLQGFHSASFGHQTSGLQAISAAKQAIIVAQSQLDQQIEFERQKSVNYELTSMGSSYIASHNEEELPKQYETRWKVFEKVPEMKVEEETRYKPKVSWETRLVPEPKAVIHYDEVEHIELVAEVKYITKSKPEVYYHVLEEESEVPVMEQVLAYEEVSVTRQEPRFVAEDIEEIIRVPVVREVPVTRMKKVFTGKHSDKLIEEYEDPGNFTDAIANSPHRQMSGVNSPSFSHASYDDNDSRHSKLEATTKMNPLPSIIP</sequence>
<evidence type="ECO:0000313" key="2">
    <source>
        <dbReference type="EMBL" id="KAG0560464.1"/>
    </source>
</evidence>